<proteinExistence type="predicted"/>
<sequence>MNIGDSDILYSFDRARLIDRARNGFMRIDGITFKRARDYMAKYSARDYLMQCPLDLSTKELVSGMKDYCLQRRAEMLEPYRKKDIQLMVIPYIIFIL</sequence>
<evidence type="ECO:0000313" key="2">
    <source>
        <dbReference type="Proteomes" id="UP001060104"/>
    </source>
</evidence>
<dbReference type="RefSeq" id="WP_258902870.1">
    <property type="nucleotide sequence ID" value="NZ_CP103141.1"/>
</dbReference>
<evidence type="ECO:0000313" key="1">
    <source>
        <dbReference type="EMBL" id="UVQ75064.1"/>
    </source>
</evidence>
<protein>
    <submittedName>
        <fullName evidence="1">Uncharacterized protein</fullName>
    </submittedName>
</protein>
<name>A0ABY5TB08_9BACE</name>
<dbReference type="Proteomes" id="UP001060104">
    <property type="component" value="Chromosome"/>
</dbReference>
<gene>
    <name evidence="1" type="ORF">NXY30_01060</name>
</gene>
<keyword evidence="2" id="KW-1185">Reference proteome</keyword>
<accession>A0ABY5TB08</accession>
<reference evidence="1" key="1">
    <citation type="submission" date="2022-08" db="EMBL/GenBank/DDBJ databases">
        <title>Genome Sequencing of Bacteroides fragilis Group Isolates with Nanopore Technology.</title>
        <authorList>
            <person name="Tisza M.J."/>
            <person name="Smith D."/>
            <person name="Dekker J.P."/>
        </authorList>
    </citation>
    <scope>NUCLEOTIDE SEQUENCE</scope>
    <source>
        <strain evidence="1">BFG-527</strain>
    </source>
</reference>
<dbReference type="EMBL" id="CP103141">
    <property type="protein sequence ID" value="UVQ75064.1"/>
    <property type="molecule type" value="Genomic_DNA"/>
</dbReference>
<organism evidence="1 2">
    <name type="scientific">Bacteroides faecis</name>
    <dbReference type="NCBI Taxonomy" id="674529"/>
    <lineage>
        <taxon>Bacteria</taxon>
        <taxon>Pseudomonadati</taxon>
        <taxon>Bacteroidota</taxon>
        <taxon>Bacteroidia</taxon>
        <taxon>Bacteroidales</taxon>
        <taxon>Bacteroidaceae</taxon>
        <taxon>Bacteroides</taxon>
    </lineage>
</organism>